<comment type="caution">
    <text evidence="3">The sequence shown here is derived from an EMBL/GenBank/DDBJ whole genome shotgun (WGS) entry which is preliminary data.</text>
</comment>
<evidence type="ECO:0000313" key="3">
    <source>
        <dbReference type="EMBL" id="MCE7510151.1"/>
    </source>
</evidence>
<keyword evidence="2" id="KW-1133">Transmembrane helix</keyword>
<dbReference type="EMBL" id="JAJVKT010000021">
    <property type="protein sequence ID" value="MCE7510151.1"/>
    <property type="molecule type" value="Genomic_DNA"/>
</dbReference>
<dbReference type="RefSeq" id="WP_055100032.1">
    <property type="nucleotide sequence ID" value="NZ_CP012331.1"/>
</dbReference>
<accession>A0A9Q3ZFV8</accession>
<sequence>MSWREQGLLYREMVSEEELNAFADGELPRRRARRVAAGIRRQPAYADRVRDYWRHDETLWRALKDDSTAAPLSSPVQAPGAALRRHWLAAGGLGTLVAAGVIMAVWWQTPPPDPATARPSVDLTQAIVHAFSNPVALPDTTPAPALPLDRLGLVSSGQQPLLVSGQHIQEYRFENAEGQRVALYETGQGGSGDNWLHVLTQSPVTLVRWSQNGRGYVLAADSAPLELTRLALGIHDALSMAAGATPGAAMPSTAHGPGGPAANTATARGDISEM</sequence>
<organism evidence="3 4">
    <name type="scientific">Alloalcanivorax xenomutans</name>
    <dbReference type="NCBI Taxonomy" id="1094342"/>
    <lineage>
        <taxon>Bacteria</taxon>
        <taxon>Pseudomonadati</taxon>
        <taxon>Pseudomonadota</taxon>
        <taxon>Gammaproteobacteria</taxon>
        <taxon>Oceanospirillales</taxon>
        <taxon>Alcanivoracaceae</taxon>
        <taxon>Alloalcanivorax</taxon>
    </lineage>
</organism>
<reference evidence="3" key="1">
    <citation type="submission" date="2022-01" db="EMBL/GenBank/DDBJ databases">
        <authorList>
            <person name="Karlyshev A.V."/>
            <person name="Jaspars M."/>
        </authorList>
    </citation>
    <scope>NUCLEOTIDE SEQUENCE</scope>
    <source>
        <strain evidence="3">AGSA3-2</strain>
    </source>
</reference>
<gene>
    <name evidence="3" type="ORF">LZG35_16050</name>
</gene>
<feature type="transmembrane region" description="Helical" evidence="2">
    <location>
        <begin position="87"/>
        <end position="107"/>
    </location>
</feature>
<feature type="region of interest" description="Disordered" evidence="1">
    <location>
        <begin position="244"/>
        <end position="274"/>
    </location>
</feature>
<name>A0A9Q3ZFV8_9GAMM</name>
<keyword evidence="2" id="KW-0472">Membrane</keyword>
<evidence type="ECO:0000313" key="4">
    <source>
        <dbReference type="Proteomes" id="UP001107961"/>
    </source>
</evidence>
<proteinExistence type="predicted"/>
<evidence type="ECO:0000256" key="2">
    <source>
        <dbReference type="SAM" id="Phobius"/>
    </source>
</evidence>
<keyword evidence="2" id="KW-0812">Transmembrane</keyword>
<dbReference type="AlphaFoldDB" id="A0A9Q3ZFV8"/>
<evidence type="ECO:0008006" key="5">
    <source>
        <dbReference type="Google" id="ProtNLM"/>
    </source>
</evidence>
<keyword evidence="4" id="KW-1185">Reference proteome</keyword>
<feature type="compositionally biased region" description="Low complexity" evidence="1">
    <location>
        <begin position="244"/>
        <end position="267"/>
    </location>
</feature>
<protein>
    <recommendedName>
        <fullName evidence="5">Anti-sigma factor</fullName>
    </recommendedName>
</protein>
<dbReference type="KEGG" id="axe:P40_10915"/>
<dbReference type="Proteomes" id="UP001107961">
    <property type="component" value="Unassembled WGS sequence"/>
</dbReference>
<evidence type="ECO:0000256" key="1">
    <source>
        <dbReference type="SAM" id="MobiDB-lite"/>
    </source>
</evidence>